<dbReference type="EMBL" id="PCXP01000019">
    <property type="protein sequence ID" value="PIR41817.1"/>
    <property type="molecule type" value="Genomic_DNA"/>
</dbReference>
<protein>
    <recommendedName>
        <fullName evidence="2">Glycosyltransferase 2-like domain-containing protein</fullName>
    </recommendedName>
</protein>
<dbReference type="Pfam" id="PF00535">
    <property type="entry name" value="Glycos_transf_2"/>
    <property type="match status" value="1"/>
</dbReference>
<reference evidence="3 4" key="1">
    <citation type="submission" date="2017-09" db="EMBL/GenBank/DDBJ databases">
        <title>Depth-based differentiation of microbial function through sediment-hosted aquifers and enrichment of novel symbionts in the deep terrestrial subsurface.</title>
        <authorList>
            <person name="Probst A.J."/>
            <person name="Ladd B."/>
            <person name="Jarett J.K."/>
            <person name="Geller-Mcgrath D.E."/>
            <person name="Sieber C.M."/>
            <person name="Emerson J.B."/>
            <person name="Anantharaman K."/>
            <person name="Thomas B.C."/>
            <person name="Malmstrom R."/>
            <person name="Stieglmeier M."/>
            <person name="Klingl A."/>
            <person name="Woyke T."/>
            <person name="Ryan C.M."/>
            <person name="Banfield J.F."/>
        </authorList>
    </citation>
    <scope>NUCLEOTIDE SEQUENCE [LARGE SCALE GENOMIC DNA]</scope>
    <source>
        <strain evidence="3">CG10_big_fil_rev_8_21_14_0_10_37_15</strain>
    </source>
</reference>
<dbReference type="InterPro" id="IPR029044">
    <property type="entry name" value="Nucleotide-diphossugar_trans"/>
</dbReference>
<keyword evidence="1" id="KW-0472">Membrane</keyword>
<accession>A0A2H0R5N1</accession>
<evidence type="ECO:0000256" key="1">
    <source>
        <dbReference type="SAM" id="Phobius"/>
    </source>
</evidence>
<evidence type="ECO:0000313" key="3">
    <source>
        <dbReference type="EMBL" id="PIR41817.1"/>
    </source>
</evidence>
<feature type="domain" description="Glycosyltransferase 2-like" evidence="2">
    <location>
        <begin position="24"/>
        <end position="184"/>
    </location>
</feature>
<comment type="caution">
    <text evidence="3">The sequence shown here is derived from an EMBL/GenBank/DDBJ whole genome shotgun (WGS) entry which is preliminary data.</text>
</comment>
<evidence type="ECO:0000259" key="2">
    <source>
        <dbReference type="Pfam" id="PF00535"/>
    </source>
</evidence>
<sequence>MSEANFYGILLIIVTNIDSKFRISVAVPVFNEEGAVSSTLNSLNDILQKINIDYEIIAVNDGSSDKSGEILKGLSIPNLNIIHHAVNKGYGASLKSAIKEARYPWILITDADGTYPVSSIPELLEHVGKYDMVVGSRNGKKVHDTFFRKVGRGIVRKFASYVSGAKIQDINSGLRIFKKEDAEKFWHLFPDGFSFTSTITVASHVNGNRVKYLPIDYHKRAGKSSIKPAKDFVGFLSLIAKLAIYFRPLKVFIPAGIFLMALAVVIVMGGYLWRGEILDATFAVIFITGVQVIIFGFIADMIVKRFYNN</sequence>
<dbReference type="CDD" id="cd04179">
    <property type="entry name" value="DPM_DPG-synthase_like"/>
    <property type="match status" value="1"/>
</dbReference>
<feature type="transmembrane region" description="Helical" evidence="1">
    <location>
        <begin position="252"/>
        <end position="273"/>
    </location>
</feature>
<proteinExistence type="predicted"/>
<dbReference type="PANTHER" id="PTHR48090">
    <property type="entry name" value="UNDECAPRENYL-PHOSPHATE 4-DEOXY-4-FORMAMIDO-L-ARABINOSE TRANSFERASE-RELATED"/>
    <property type="match status" value="1"/>
</dbReference>
<dbReference type="AlphaFoldDB" id="A0A2H0R5N1"/>
<feature type="transmembrane region" description="Helical" evidence="1">
    <location>
        <begin position="280"/>
        <end position="303"/>
    </location>
</feature>
<dbReference type="Gene3D" id="3.90.550.10">
    <property type="entry name" value="Spore Coat Polysaccharide Biosynthesis Protein SpsA, Chain A"/>
    <property type="match status" value="1"/>
</dbReference>
<dbReference type="SUPFAM" id="SSF53448">
    <property type="entry name" value="Nucleotide-diphospho-sugar transferases"/>
    <property type="match status" value="1"/>
</dbReference>
<name>A0A2H0R5N1_9BACT</name>
<dbReference type="PANTHER" id="PTHR48090:SF7">
    <property type="entry name" value="RFBJ PROTEIN"/>
    <property type="match status" value="1"/>
</dbReference>
<organism evidence="3 4">
    <name type="scientific">Candidatus Yanofskybacteria bacterium CG10_big_fil_rev_8_21_14_0_10_37_15</name>
    <dbReference type="NCBI Taxonomy" id="1975097"/>
    <lineage>
        <taxon>Bacteria</taxon>
        <taxon>Candidatus Yanofskyibacteriota</taxon>
    </lineage>
</organism>
<dbReference type="InterPro" id="IPR050256">
    <property type="entry name" value="Glycosyltransferase_2"/>
</dbReference>
<dbReference type="InterPro" id="IPR001173">
    <property type="entry name" value="Glyco_trans_2-like"/>
</dbReference>
<keyword evidence="1" id="KW-0812">Transmembrane</keyword>
<evidence type="ECO:0000313" key="4">
    <source>
        <dbReference type="Proteomes" id="UP000230208"/>
    </source>
</evidence>
<dbReference type="Proteomes" id="UP000230208">
    <property type="component" value="Unassembled WGS sequence"/>
</dbReference>
<gene>
    <name evidence="3" type="ORF">COV30_01335</name>
</gene>
<keyword evidence="1" id="KW-1133">Transmembrane helix</keyword>